<sequence>ITIEDHNHMNKLLATWIECHIRPMAVVEDDGFVEFVRYITEDLGHMKSVLSKRTDLIIQLLLIFGLLRTRSYVSFTVHYGDEGFYPKSWTMNLKNSLAYMMEQPLLLR</sequence>
<reference evidence="1 2" key="1">
    <citation type="journal article" date="2017" name="Genome Biol. Evol.">
        <title>Phytophthora megakarya and P. palmivora, closely related causal agents of cacao black pod rot, underwent increases in genome sizes and gene numbers by different mechanisms.</title>
        <authorList>
            <person name="Ali S.S."/>
            <person name="Shao J."/>
            <person name="Lary D.J."/>
            <person name="Kronmiller B."/>
            <person name="Shen D."/>
            <person name="Strem M.D."/>
            <person name="Amoako-Attah I."/>
            <person name="Akrofi A.Y."/>
            <person name="Begoude B.A."/>
            <person name="Ten Hoopen G.M."/>
            <person name="Coulibaly K."/>
            <person name="Kebe B.I."/>
            <person name="Melnick R.L."/>
            <person name="Guiltinan M.J."/>
            <person name="Tyler B.M."/>
            <person name="Meinhardt L.W."/>
            <person name="Bailey B.A."/>
        </authorList>
    </citation>
    <scope>NUCLEOTIDE SEQUENCE [LARGE SCALE GENOMIC DNA]</scope>
    <source>
        <strain evidence="2">sbr112.9</strain>
    </source>
</reference>
<dbReference type="OrthoDB" id="129632at2759"/>
<name>A0A2P4X319_9STRA</name>
<accession>A0A2P4X319</accession>
<dbReference type="Proteomes" id="UP000237271">
    <property type="component" value="Unassembled WGS sequence"/>
</dbReference>
<gene>
    <name evidence="1" type="ORF">PHPALM_31250</name>
</gene>
<dbReference type="AlphaFoldDB" id="A0A2P4X319"/>
<evidence type="ECO:0000313" key="1">
    <source>
        <dbReference type="EMBL" id="POM59947.1"/>
    </source>
</evidence>
<dbReference type="EMBL" id="NCKW01016975">
    <property type="protein sequence ID" value="POM59947.1"/>
    <property type="molecule type" value="Genomic_DNA"/>
</dbReference>
<protein>
    <submittedName>
        <fullName evidence="1">Uncharacterized protein</fullName>
    </submittedName>
</protein>
<proteinExistence type="predicted"/>
<keyword evidence="2" id="KW-1185">Reference proteome</keyword>
<evidence type="ECO:0000313" key="2">
    <source>
        <dbReference type="Proteomes" id="UP000237271"/>
    </source>
</evidence>
<feature type="non-terminal residue" evidence="1">
    <location>
        <position position="1"/>
    </location>
</feature>
<comment type="caution">
    <text evidence="1">The sequence shown here is derived from an EMBL/GenBank/DDBJ whole genome shotgun (WGS) entry which is preliminary data.</text>
</comment>
<organism evidence="1 2">
    <name type="scientific">Phytophthora palmivora</name>
    <dbReference type="NCBI Taxonomy" id="4796"/>
    <lineage>
        <taxon>Eukaryota</taxon>
        <taxon>Sar</taxon>
        <taxon>Stramenopiles</taxon>
        <taxon>Oomycota</taxon>
        <taxon>Peronosporomycetes</taxon>
        <taxon>Peronosporales</taxon>
        <taxon>Peronosporaceae</taxon>
        <taxon>Phytophthora</taxon>
    </lineage>
</organism>